<feature type="repeat" description="ANK" evidence="8">
    <location>
        <begin position="133"/>
        <end position="165"/>
    </location>
</feature>
<keyword evidence="9" id="KW-0472">Membrane</keyword>
<sequence>MDFNSTLPKNGTSSFHRPSIDEWYGSSVQDFPLHDYEGIEVIEIISRLKNSEPSDIGNEEQILFVNLLKSALTGIQSRVSSSAHAISCVINRLDDQQGQGASPLHYAALMGHYNIVLYLLDNEAEVNIWDKNQTVTPLICAAAKGHLEIVKALLYKDADINAGLNTENYALLWAVRKGHNKVVEYLLQQNASQNSAVMYSETPIHSAVLGGHTQILESLIEANGKADLCMSATNKVTPLHIAASGEYPNSLECCKILLGNGKVQVNCVTSRGQTPLHLAGTSVDPNVVKLLISNKAYVDALDNEGKSPLFYFISDDKYALECIQILVDAKCNLNLKDKSGFTVLHAAAFKEASGAAELLLLNGADYSIKGDGGVTSLSLLLRKIQNMPVILQNVFDQAVSLTKYAQEDVCHMDCKVKVNFRCVVSTPSVVPVVYTSQTSYDATDGLKKGIKPNESLTSSFRFNAHSKKFGSRETSKIKCLIDENQGSLLLHPVVHSFLSMKWQKAKAIFFSIFIFKAMLVLLFSLYLQSPYIFVTNSSNASDSVLTDPTYSMGKPPQAETDDTGDIPIWYWIMYALIITLNIFNAVMELAQLIRSPKSLLLSLEPWISALVFGMMIYMQPKIWWKDQQEDDLLHRSVAALAICLAWVDMWMYMGRFPAFGLSIRVFFKVLHNFFIFVLPHTCLFAGFCFAFTLLFQRAEEFSLLLVVSKAIRIMAGDITIPMNLAKTSGFQKSNNEGISQFVIVYIYTAYVLTVGIVLMNLLIGLAVNDIQGIYAEASMHRLTKQTILLNTLETNFSGKWIGKWIPKRFVMKYITLFPSAEKSNSTTLTFKPYDSRDIKLNSELKKEFVNLRASRDKSDKEILLQQPGGNSPTEKILLKKVDELLEKVSLLMDNAKPRDGNSIRRK</sequence>
<dbReference type="PANTHER" id="PTHR47143:SF1">
    <property type="entry name" value="ION_TRANS DOMAIN-CONTAINING PROTEIN"/>
    <property type="match status" value="1"/>
</dbReference>
<evidence type="ECO:0000256" key="5">
    <source>
        <dbReference type="ARBA" id="ARBA00023065"/>
    </source>
</evidence>
<dbReference type="Pfam" id="PF12796">
    <property type="entry name" value="Ank_2"/>
    <property type="match status" value="3"/>
</dbReference>
<keyword evidence="6" id="KW-0325">Glycoprotein</keyword>
<dbReference type="InterPro" id="IPR036770">
    <property type="entry name" value="Ankyrin_rpt-contain_sf"/>
</dbReference>
<dbReference type="InterPro" id="IPR002110">
    <property type="entry name" value="Ankyrin_rpt"/>
</dbReference>
<comment type="caution">
    <text evidence="10">The sequence shown here is derived from an EMBL/GenBank/DDBJ whole genome shotgun (WGS) entry which is preliminary data.</text>
</comment>
<feature type="transmembrane region" description="Helical" evidence="9">
    <location>
        <begin position="632"/>
        <end position="652"/>
    </location>
</feature>
<keyword evidence="4 8" id="KW-0040">ANK repeat</keyword>
<feature type="transmembrane region" description="Helical" evidence="9">
    <location>
        <begin position="673"/>
        <end position="695"/>
    </location>
</feature>
<keyword evidence="9" id="KW-1133">Transmembrane helix</keyword>
<protein>
    <recommendedName>
        <fullName evidence="12">Transient receptor potential channel pyrexia</fullName>
    </recommendedName>
</protein>
<keyword evidence="11" id="KW-1185">Reference proteome</keyword>
<feature type="transmembrane region" description="Helical" evidence="9">
    <location>
        <begin position="741"/>
        <end position="767"/>
    </location>
</feature>
<dbReference type="Gene3D" id="1.25.40.20">
    <property type="entry name" value="Ankyrin repeat-containing domain"/>
    <property type="match status" value="2"/>
</dbReference>
<name>A0ABP1Q6S6_9HEXA</name>
<dbReference type="SMART" id="SM00248">
    <property type="entry name" value="ANK"/>
    <property type="match status" value="8"/>
</dbReference>
<keyword evidence="5" id="KW-0406">Ion transport</keyword>
<accession>A0ABP1Q6S6</accession>
<gene>
    <name evidence="10" type="ORF">ODALV1_LOCUS7977</name>
</gene>
<dbReference type="PROSITE" id="PS50297">
    <property type="entry name" value="ANK_REP_REGION"/>
    <property type="match status" value="3"/>
</dbReference>
<evidence type="ECO:0000256" key="7">
    <source>
        <dbReference type="ARBA" id="ARBA00023303"/>
    </source>
</evidence>
<evidence type="ECO:0000256" key="3">
    <source>
        <dbReference type="ARBA" id="ARBA00022737"/>
    </source>
</evidence>
<evidence type="ECO:0000313" key="10">
    <source>
        <dbReference type="EMBL" id="CAL8091601.1"/>
    </source>
</evidence>
<dbReference type="EMBL" id="CAXLJM020000024">
    <property type="protein sequence ID" value="CAL8091601.1"/>
    <property type="molecule type" value="Genomic_DNA"/>
</dbReference>
<dbReference type="PRINTS" id="PR01415">
    <property type="entry name" value="ANKYRIN"/>
</dbReference>
<evidence type="ECO:0000256" key="8">
    <source>
        <dbReference type="PROSITE-ProRule" id="PRU00023"/>
    </source>
</evidence>
<dbReference type="InterPro" id="IPR052076">
    <property type="entry name" value="TRP_cation_channel"/>
</dbReference>
<keyword evidence="1" id="KW-0813">Transport</keyword>
<feature type="repeat" description="ANK" evidence="8">
    <location>
        <begin position="271"/>
        <end position="303"/>
    </location>
</feature>
<keyword evidence="2" id="KW-0716">Sensory transduction</keyword>
<feature type="transmembrane region" description="Helical" evidence="9">
    <location>
        <begin position="568"/>
        <end position="587"/>
    </location>
</feature>
<dbReference type="Pfam" id="PF00023">
    <property type="entry name" value="Ank"/>
    <property type="match status" value="1"/>
</dbReference>
<evidence type="ECO:0000256" key="2">
    <source>
        <dbReference type="ARBA" id="ARBA00022606"/>
    </source>
</evidence>
<keyword evidence="9" id="KW-0812">Transmembrane</keyword>
<keyword evidence="3" id="KW-0677">Repeat</keyword>
<feature type="transmembrane region" description="Helical" evidence="9">
    <location>
        <begin position="507"/>
        <end position="527"/>
    </location>
</feature>
<dbReference type="PROSITE" id="PS50088">
    <property type="entry name" value="ANK_REPEAT"/>
    <property type="match status" value="4"/>
</dbReference>
<feature type="transmembrane region" description="Helical" evidence="9">
    <location>
        <begin position="599"/>
        <end position="620"/>
    </location>
</feature>
<evidence type="ECO:0000256" key="4">
    <source>
        <dbReference type="ARBA" id="ARBA00023043"/>
    </source>
</evidence>
<dbReference type="PANTHER" id="PTHR47143">
    <property type="entry name" value="TRANSIENT RECEPTOR POTENTIAL CATION CHANNEL PROTEIN PAINLESS"/>
    <property type="match status" value="1"/>
</dbReference>
<evidence type="ECO:0000256" key="9">
    <source>
        <dbReference type="SAM" id="Phobius"/>
    </source>
</evidence>
<dbReference type="SUPFAM" id="SSF48403">
    <property type="entry name" value="Ankyrin repeat"/>
    <property type="match status" value="1"/>
</dbReference>
<evidence type="ECO:0000313" key="11">
    <source>
        <dbReference type="Proteomes" id="UP001642540"/>
    </source>
</evidence>
<dbReference type="Proteomes" id="UP001642540">
    <property type="component" value="Unassembled WGS sequence"/>
</dbReference>
<evidence type="ECO:0000256" key="1">
    <source>
        <dbReference type="ARBA" id="ARBA00022448"/>
    </source>
</evidence>
<evidence type="ECO:0008006" key="12">
    <source>
        <dbReference type="Google" id="ProtNLM"/>
    </source>
</evidence>
<evidence type="ECO:0000256" key="6">
    <source>
        <dbReference type="ARBA" id="ARBA00023180"/>
    </source>
</evidence>
<feature type="repeat" description="ANK" evidence="8">
    <location>
        <begin position="99"/>
        <end position="131"/>
    </location>
</feature>
<proteinExistence type="predicted"/>
<keyword evidence="7" id="KW-0407">Ion channel</keyword>
<reference evidence="10 11" key="1">
    <citation type="submission" date="2024-08" db="EMBL/GenBank/DDBJ databases">
        <authorList>
            <person name="Cucini C."/>
            <person name="Frati F."/>
        </authorList>
    </citation>
    <scope>NUCLEOTIDE SEQUENCE [LARGE SCALE GENOMIC DNA]</scope>
</reference>
<organism evidence="10 11">
    <name type="scientific">Orchesella dallaii</name>
    <dbReference type="NCBI Taxonomy" id="48710"/>
    <lineage>
        <taxon>Eukaryota</taxon>
        <taxon>Metazoa</taxon>
        <taxon>Ecdysozoa</taxon>
        <taxon>Arthropoda</taxon>
        <taxon>Hexapoda</taxon>
        <taxon>Collembola</taxon>
        <taxon>Entomobryomorpha</taxon>
        <taxon>Entomobryoidea</taxon>
        <taxon>Orchesellidae</taxon>
        <taxon>Orchesellinae</taxon>
        <taxon>Orchesella</taxon>
    </lineage>
</organism>
<feature type="repeat" description="ANK" evidence="8">
    <location>
        <begin position="339"/>
        <end position="371"/>
    </location>
</feature>